<evidence type="ECO:0000256" key="2">
    <source>
        <dbReference type="SAM" id="Phobius"/>
    </source>
</evidence>
<evidence type="ECO:0000313" key="5">
    <source>
        <dbReference type="Proteomes" id="UP000539146"/>
    </source>
</evidence>
<dbReference type="EMBL" id="JABMCG010000102">
    <property type="protein sequence ID" value="NUU28268.1"/>
    <property type="molecule type" value="Genomic_DNA"/>
</dbReference>
<feature type="transmembrane region" description="Helical" evidence="2">
    <location>
        <begin position="15"/>
        <end position="36"/>
    </location>
</feature>
<dbReference type="AlphaFoldDB" id="A0A850DUV1"/>
<proteinExistence type="inferred from homology"/>
<dbReference type="RefSeq" id="WP_174778122.1">
    <property type="nucleotide sequence ID" value="NZ_BAAAWP010000001.1"/>
</dbReference>
<keyword evidence="2" id="KW-0812">Transmembrane</keyword>
<dbReference type="PANTHER" id="PTHR34406">
    <property type="entry name" value="PROTEIN YCEI"/>
    <property type="match status" value="1"/>
</dbReference>
<evidence type="ECO:0000313" key="4">
    <source>
        <dbReference type="EMBL" id="NUU28268.1"/>
    </source>
</evidence>
<dbReference type="InterPro" id="IPR036761">
    <property type="entry name" value="TTHA0802/YceI-like_sf"/>
</dbReference>
<keyword evidence="2" id="KW-0472">Membrane</keyword>
<organism evidence="4 5">
    <name type="scientific">Curtobacterium citreum</name>
    <dbReference type="NCBI Taxonomy" id="2036"/>
    <lineage>
        <taxon>Bacteria</taxon>
        <taxon>Bacillati</taxon>
        <taxon>Actinomycetota</taxon>
        <taxon>Actinomycetes</taxon>
        <taxon>Micrococcales</taxon>
        <taxon>Microbacteriaceae</taxon>
        <taxon>Curtobacterium</taxon>
    </lineage>
</organism>
<dbReference type="InterPro" id="IPR007372">
    <property type="entry name" value="Lipid/polyisoprenoid-bd_YceI"/>
</dbReference>
<keyword evidence="2" id="KW-1133">Transmembrane helix</keyword>
<dbReference type="PANTHER" id="PTHR34406:SF1">
    <property type="entry name" value="PROTEIN YCEI"/>
    <property type="match status" value="1"/>
</dbReference>
<accession>A0A850DUV1</accession>
<comment type="caution">
    <text evidence="4">The sequence shown here is derived from an EMBL/GenBank/DDBJ whole genome shotgun (WGS) entry which is preliminary data.</text>
</comment>
<evidence type="ECO:0000256" key="1">
    <source>
        <dbReference type="ARBA" id="ARBA00008812"/>
    </source>
</evidence>
<dbReference type="Proteomes" id="UP000539146">
    <property type="component" value="Unassembled WGS sequence"/>
</dbReference>
<feature type="domain" description="Lipid/polyisoprenoid-binding YceI-like" evidence="3">
    <location>
        <begin position="70"/>
        <end position="235"/>
    </location>
</feature>
<dbReference type="Gene3D" id="2.40.128.110">
    <property type="entry name" value="Lipid/polyisoprenoid-binding, YceI-like"/>
    <property type="match status" value="1"/>
</dbReference>
<protein>
    <submittedName>
        <fullName evidence="4">YceI family protein</fullName>
    </submittedName>
</protein>
<sequence>MTAVPPRRRPTRNPVVWVVLVVVVVSVLAVGVVAATRAYSSREDAKASATPTVAVSRAPSTLDPADLAGRWTVGGDSEAGYRVHEVLNGSDVTVTGRTDSVSGEATVAGTAITAATVTVRVADIATDSAQRDSYFRDSALDVAAFPTATFTLGEPIADAVPSGSATTTVDAPGELTLHGVTRSVTATLQIGLDGDGVQVSGSVPVTFADYGVQAPDLGFVRVEPRGAVEFLVHASPAR</sequence>
<name>A0A850DUV1_9MICO</name>
<evidence type="ECO:0000259" key="3">
    <source>
        <dbReference type="SMART" id="SM00867"/>
    </source>
</evidence>
<dbReference type="SUPFAM" id="SSF101874">
    <property type="entry name" value="YceI-like"/>
    <property type="match status" value="1"/>
</dbReference>
<comment type="similarity">
    <text evidence="1">Belongs to the UPF0312 family.</text>
</comment>
<reference evidence="4 5" key="1">
    <citation type="submission" date="2020-05" db="EMBL/GenBank/DDBJ databases">
        <title>Genome Sequencing of Type Strains.</title>
        <authorList>
            <person name="Lemaire J.F."/>
            <person name="Inderbitzin P."/>
            <person name="Gregorio O.A."/>
            <person name="Collins S.B."/>
            <person name="Wespe N."/>
            <person name="Knight-Connoni V."/>
        </authorList>
    </citation>
    <scope>NUCLEOTIDE SEQUENCE [LARGE SCALE GENOMIC DNA]</scope>
    <source>
        <strain evidence="4 5">DSM 20512</strain>
    </source>
</reference>
<gene>
    <name evidence="4" type="ORF">HP467_09125</name>
</gene>
<dbReference type="Pfam" id="PF04264">
    <property type="entry name" value="YceI"/>
    <property type="match status" value="1"/>
</dbReference>
<dbReference type="SMART" id="SM00867">
    <property type="entry name" value="YceI"/>
    <property type="match status" value="1"/>
</dbReference>